<keyword evidence="8" id="KW-1185">Reference proteome</keyword>
<evidence type="ECO:0000256" key="3">
    <source>
        <dbReference type="ARBA" id="ARBA00022537"/>
    </source>
</evidence>
<dbReference type="Gene3D" id="2.60.270.20">
    <property type="entry name" value="Cytolysin/lectin"/>
    <property type="match status" value="1"/>
</dbReference>
<dbReference type="Proteomes" id="UP000765507">
    <property type="component" value="Unassembled WGS sequence"/>
</dbReference>
<dbReference type="PANTHER" id="PTHR40388">
    <property type="entry name" value="BRYOPORIN"/>
    <property type="match status" value="1"/>
</dbReference>
<keyword evidence="4" id="KW-1053">Target membrane</keyword>
<gene>
    <name evidence="7" type="ORF">G0U57_000996</name>
</gene>
<protein>
    <submittedName>
        <fullName evidence="7">Uncharacterized protein</fullName>
    </submittedName>
</protein>
<organism evidence="7 8">
    <name type="scientific">Chelydra serpentina</name>
    <name type="common">Snapping turtle</name>
    <name type="synonym">Testudo serpentina</name>
    <dbReference type="NCBI Taxonomy" id="8475"/>
    <lineage>
        <taxon>Eukaryota</taxon>
        <taxon>Metazoa</taxon>
        <taxon>Chordata</taxon>
        <taxon>Craniata</taxon>
        <taxon>Vertebrata</taxon>
        <taxon>Euteleostomi</taxon>
        <taxon>Archelosauria</taxon>
        <taxon>Testudinata</taxon>
        <taxon>Testudines</taxon>
        <taxon>Cryptodira</taxon>
        <taxon>Durocryptodira</taxon>
        <taxon>Americhelydia</taxon>
        <taxon>Chelydroidea</taxon>
        <taxon>Chelydridae</taxon>
        <taxon>Chelydra</taxon>
    </lineage>
</organism>
<dbReference type="InterPro" id="IPR050677">
    <property type="entry name" value="Actinoporin_PFT"/>
</dbReference>
<dbReference type="GO" id="GO:0044218">
    <property type="term" value="C:other organism cell membrane"/>
    <property type="evidence" value="ECO:0007669"/>
    <property type="project" value="UniProtKB-KW"/>
</dbReference>
<evidence type="ECO:0000256" key="5">
    <source>
        <dbReference type="ARBA" id="ARBA00023331"/>
    </source>
</evidence>
<dbReference type="GO" id="GO:0042151">
    <property type="term" value="C:nematocyst"/>
    <property type="evidence" value="ECO:0007669"/>
    <property type="project" value="UniProtKB-SubCell"/>
</dbReference>
<dbReference type="OrthoDB" id="6132998at2759"/>
<evidence type="ECO:0000256" key="4">
    <source>
        <dbReference type="ARBA" id="ARBA00023298"/>
    </source>
</evidence>
<dbReference type="EMBL" id="JAHGAV010001131">
    <property type="protein sequence ID" value="KAG6922804.1"/>
    <property type="molecule type" value="Genomic_DNA"/>
</dbReference>
<comment type="caution">
    <text evidence="7">The sequence shown here is derived from an EMBL/GenBank/DDBJ whole genome shotgun (WGS) entry which is preliminary data.</text>
</comment>
<evidence type="ECO:0000256" key="6">
    <source>
        <dbReference type="SAM" id="MobiDB-lite"/>
    </source>
</evidence>
<evidence type="ECO:0000256" key="1">
    <source>
        <dbReference type="ARBA" id="ARBA00004175"/>
    </source>
</evidence>
<feature type="region of interest" description="Disordered" evidence="6">
    <location>
        <begin position="147"/>
        <end position="171"/>
    </location>
</feature>
<dbReference type="AlphaFoldDB" id="A0A8T1S2J3"/>
<dbReference type="SUPFAM" id="SSF63724">
    <property type="entry name" value="Cytolysin/lectin"/>
    <property type="match status" value="1"/>
</dbReference>
<keyword evidence="3" id="KW-1052">Target cell membrane</keyword>
<evidence type="ECO:0000313" key="7">
    <source>
        <dbReference type="EMBL" id="KAG6922804.1"/>
    </source>
</evidence>
<reference evidence="7 8" key="1">
    <citation type="journal article" date="2020" name="G3 (Bethesda)">
        <title>Draft Genome of the Common Snapping Turtle, Chelydra serpentina, a Model for Phenotypic Plasticity in Reptiles.</title>
        <authorList>
            <person name="Das D."/>
            <person name="Singh S.K."/>
            <person name="Bierstedt J."/>
            <person name="Erickson A."/>
            <person name="Galli G.L.J."/>
            <person name="Crossley D.A. 2nd"/>
            <person name="Rhen T."/>
        </authorList>
    </citation>
    <scope>NUCLEOTIDE SEQUENCE [LARGE SCALE GENOMIC DNA]</scope>
    <source>
        <strain evidence="7">KW</strain>
    </source>
</reference>
<keyword evidence="4" id="KW-0472">Membrane</keyword>
<name>A0A8T1S2J3_CHESE</name>
<evidence type="ECO:0000256" key="2">
    <source>
        <dbReference type="ARBA" id="ARBA00004532"/>
    </source>
</evidence>
<proteinExistence type="predicted"/>
<evidence type="ECO:0000313" key="8">
    <source>
        <dbReference type="Proteomes" id="UP000765507"/>
    </source>
</evidence>
<sequence>MSPHSFFCYSGHTFTPPAPAISPGCKEICVFVKRNFSAWGVAGVLAYEWDGFSFILMFCNPFDNNLHHLQYALEIREGRMNCRELESLFHTMRGHRPLSRTYQKEQLGRNTTALVVTLHSFQISATMSNHSKAALRVLIEERGSPPCYTPQPPCSQKPSSPLHRFSRKLIQ</sequence>
<accession>A0A8T1S2J3</accession>
<dbReference type="InterPro" id="IPR015926">
    <property type="entry name" value="Cytolysin/lectin"/>
</dbReference>
<dbReference type="PANTHER" id="PTHR40388:SF1">
    <property type="entry name" value="BRYOPORIN"/>
    <property type="match status" value="1"/>
</dbReference>
<comment type="subcellular location">
    <subcellularLocation>
        <location evidence="2">Nematocyst</location>
    </subcellularLocation>
    <subcellularLocation>
        <location evidence="1">Target cell membrane</location>
    </subcellularLocation>
</comment>
<keyword evidence="5" id="KW-0166">Nematocyst</keyword>